<gene>
    <name evidence="3" type="ORF">JBS370_LOCUS30934</name>
    <name evidence="2" type="ORF">ZHD862_LOCUS29872</name>
</gene>
<comment type="caution">
    <text evidence="2">The sequence shown here is derived from an EMBL/GenBank/DDBJ whole genome shotgun (WGS) entry which is preliminary data.</text>
</comment>
<dbReference type="Proteomes" id="UP000663864">
    <property type="component" value="Unassembled WGS sequence"/>
</dbReference>
<organism evidence="2 4">
    <name type="scientific">Rotaria sordida</name>
    <dbReference type="NCBI Taxonomy" id="392033"/>
    <lineage>
        <taxon>Eukaryota</taxon>
        <taxon>Metazoa</taxon>
        <taxon>Spiralia</taxon>
        <taxon>Gnathifera</taxon>
        <taxon>Rotifera</taxon>
        <taxon>Eurotatoria</taxon>
        <taxon>Bdelloidea</taxon>
        <taxon>Philodinida</taxon>
        <taxon>Philodinidae</taxon>
        <taxon>Rotaria</taxon>
    </lineage>
</organism>
<reference evidence="2" key="1">
    <citation type="submission" date="2021-02" db="EMBL/GenBank/DDBJ databases">
        <authorList>
            <person name="Nowell W R."/>
        </authorList>
    </citation>
    <scope>NUCLEOTIDE SEQUENCE</scope>
</reference>
<feature type="coiled-coil region" evidence="1">
    <location>
        <begin position="110"/>
        <end position="144"/>
    </location>
</feature>
<evidence type="ECO:0000256" key="1">
    <source>
        <dbReference type="SAM" id="Coils"/>
    </source>
</evidence>
<name>A0A815GEL5_9BILA</name>
<proteinExistence type="predicted"/>
<accession>A0A815GEL5</accession>
<dbReference type="AlphaFoldDB" id="A0A815GEL5"/>
<evidence type="ECO:0000313" key="4">
    <source>
        <dbReference type="Proteomes" id="UP000663864"/>
    </source>
</evidence>
<evidence type="ECO:0000313" key="2">
    <source>
        <dbReference type="EMBL" id="CAF1337542.1"/>
    </source>
</evidence>
<evidence type="ECO:0000313" key="3">
    <source>
        <dbReference type="EMBL" id="CAF4085198.1"/>
    </source>
</evidence>
<dbReference type="EMBL" id="CAJOBD010007376">
    <property type="protein sequence ID" value="CAF4085198.1"/>
    <property type="molecule type" value="Genomic_DNA"/>
</dbReference>
<keyword evidence="1" id="KW-0175">Coiled coil</keyword>
<dbReference type="Proteomes" id="UP000663836">
    <property type="component" value="Unassembled WGS sequence"/>
</dbReference>
<dbReference type="EMBL" id="CAJNOT010002704">
    <property type="protein sequence ID" value="CAF1337542.1"/>
    <property type="molecule type" value="Genomic_DNA"/>
</dbReference>
<protein>
    <submittedName>
        <fullName evidence="2">Uncharacterized protein</fullName>
    </submittedName>
</protein>
<sequence>MSQYPCTITECPRISRALCYCCKNNYCIEHLKDHNDIYLSQLYQLTNDINKLSEYFRGQYRQQLDQRRHESHKTIDLYYEKKCQELDNKIIPNEILNQNRQVIEWIKLKISQLIREQNTTQEQIDSLKAAINSVKREIEHISKENFQLNIPSLILDENFIQIENFNLNSTIKSLFLTKNLITNNSIVMTNNSKYFLINQQLNLCLYDKNLNIIKQIR</sequence>